<dbReference type="RefSeq" id="WP_160586694.1">
    <property type="nucleotide sequence ID" value="NZ_BMHN01000001.1"/>
</dbReference>
<evidence type="ECO:0000313" key="3">
    <source>
        <dbReference type="EMBL" id="NBG94628.1"/>
    </source>
</evidence>
<dbReference type="OrthoDB" id="7266194at2"/>
<dbReference type="InterPro" id="IPR049449">
    <property type="entry name" value="TesB_ACOT8-like_N"/>
</dbReference>
<name>A0A845Q8N9_9HYPH</name>
<evidence type="ECO:0000259" key="1">
    <source>
        <dbReference type="Pfam" id="PF13622"/>
    </source>
</evidence>
<evidence type="ECO:0008006" key="5">
    <source>
        <dbReference type="Google" id="ProtNLM"/>
    </source>
</evidence>
<sequence>MNAPVLAGVPPVVGREGEIWHPTPFAMGPFGGLHGGVVSGTLAGEMETRGAELGWGQPVSATVYLVRPAPLEPFTTQIEEVRGGARLTVMENCLMAGGKLRAKASMAFLKDRPVPGIVPPAEESFDPDAMPEWGFASMVTGTTYLSAVEVREDKANRAVWVKPTNPLGPNPVPFAQAMAIADYATLFSVYLEGERPKAGGWPNADISVHLSRMPESDWIGIQPRSGWYPNGSGLTEAAIYDTRGWIGRSCQSAVLLPVPEGAE</sequence>
<evidence type="ECO:0000313" key="4">
    <source>
        <dbReference type="Proteomes" id="UP000470384"/>
    </source>
</evidence>
<gene>
    <name evidence="3" type="ORF">GTQ45_02665</name>
</gene>
<dbReference type="InterPro" id="IPR049450">
    <property type="entry name" value="ACOT8-like_C"/>
</dbReference>
<accession>A0A845Q8N9</accession>
<dbReference type="InterPro" id="IPR029069">
    <property type="entry name" value="HotDog_dom_sf"/>
</dbReference>
<keyword evidence="4" id="KW-1185">Reference proteome</keyword>
<dbReference type="Pfam" id="PF13622">
    <property type="entry name" value="4HBT_3"/>
    <property type="match status" value="1"/>
</dbReference>
<feature type="domain" description="Acyl-CoA thioesterase-like C-terminal" evidence="2">
    <location>
        <begin position="149"/>
        <end position="254"/>
    </location>
</feature>
<proteinExistence type="predicted"/>
<protein>
    <recommendedName>
        <fullName evidence="5">Thioesterase family protein</fullName>
    </recommendedName>
</protein>
<reference evidence="3 4" key="1">
    <citation type="journal article" date="2016" name="Int. J. Syst. Evol. Microbiol.">
        <title>Pyruvatibacter mobilis gen. nov., sp. nov., a marine bacterium from the culture broth of Picochlorum sp. 122.</title>
        <authorList>
            <person name="Wang G."/>
            <person name="Tang M."/>
            <person name="Wu H."/>
            <person name="Dai S."/>
            <person name="Li T."/>
            <person name="Chen C."/>
            <person name="He H."/>
            <person name="Fan J."/>
            <person name="Xiang W."/>
            <person name="Li X."/>
        </authorList>
    </citation>
    <scope>NUCLEOTIDE SEQUENCE [LARGE SCALE GENOMIC DNA]</scope>
    <source>
        <strain evidence="3 4">GYP-11</strain>
    </source>
</reference>
<dbReference type="Proteomes" id="UP000470384">
    <property type="component" value="Unassembled WGS sequence"/>
</dbReference>
<dbReference type="Pfam" id="PF20789">
    <property type="entry name" value="4HBT_3C"/>
    <property type="match status" value="1"/>
</dbReference>
<dbReference type="SUPFAM" id="SSF54637">
    <property type="entry name" value="Thioesterase/thiol ester dehydrase-isomerase"/>
    <property type="match status" value="1"/>
</dbReference>
<dbReference type="Gene3D" id="2.40.160.210">
    <property type="entry name" value="Acyl-CoA thioesterase, double hotdog domain"/>
    <property type="match status" value="1"/>
</dbReference>
<feature type="domain" description="Acyl-CoA thioesterase-like N-terminal HotDog" evidence="1">
    <location>
        <begin position="27"/>
        <end position="106"/>
    </location>
</feature>
<dbReference type="GeneID" id="300653616"/>
<dbReference type="AlphaFoldDB" id="A0A845Q8N9"/>
<dbReference type="EMBL" id="WXYQ01000001">
    <property type="protein sequence ID" value="NBG94628.1"/>
    <property type="molecule type" value="Genomic_DNA"/>
</dbReference>
<comment type="caution">
    <text evidence="3">The sequence shown here is derived from an EMBL/GenBank/DDBJ whole genome shotgun (WGS) entry which is preliminary data.</text>
</comment>
<evidence type="ECO:0000259" key="2">
    <source>
        <dbReference type="Pfam" id="PF20789"/>
    </source>
</evidence>
<dbReference type="InterPro" id="IPR042171">
    <property type="entry name" value="Acyl-CoA_hotdog"/>
</dbReference>
<organism evidence="3 4">
    <name type="scientific">Pyruvatibacter mobilis</name>
    <dbReference type="NCBI Taxonomy" id="1712261"/>
    <lineage>
        <taxon>Bacteria</taxon>
        <taxon>Pseudomonadati</taxon>
        <taxon>Pseudomonadota</taxon>
        <taxon>Alphaproteobacteria</taxon>
        <taxon>Hyphomicrobiales</taxon>
        <taxon>Parvibaculaceae</taxon>
        <taxon>Pyruvatibacter</taxon>
    </lineage>
</organism>